<gene>
    <name evidence="1" type="ORF">UV73_C0018G0036</name>
</gene>
<dbReference type="AlphaFoldDB" id="A0A0G1G8Y3"/>
<accession>A0A0G1G8Y3</accession>
<evidence type="ECO:0000313" key="2">
    <source>
        <dbReference type="Proteomes" id="UP000034894"/>
    </source>
</evidence>
<sequence>MNQFESILPGLTQTMILGPKIDHGRGQLELISNDPFQDPKTRNNYPLTEDGIVSINERMSEWDRILTFYKHDIIRSDVKLDHPRSNLDTDRWTRKIIFDLFPEIKTVVDSGKENEFFKGQSLQGYINEVAFKNALSFRSWLINNLPVESKTIIPTYGDIFIRKKKIPTTPEDFILKYHKLLSLSKRFRKISNLPDLVKYYPGQINQVKPQDQRFTHEVMTLLSALYVTTILDLSKTSEENVLPDFVEDLEDAFPYKDPPDIIYLLIGLSKDGKCQRMSVQPMKWQAKLYIQIGKYDASDIHYIRNIEVEIDTETGELWEDLTWEEKIAGRKKKIKFFTIHDDREKTLESETCKAYRDRAMPPSDRRGARIIINDRDHLDFYIKLLSKKMPGWYIFEDEVKSRSRQQTIEHNIQYFASRNENPKHRIELNIEWLWKGHMGFGSWVQKRYESFAGRNAYAYKMRELIEEIYPKWFPEEIYGIRWSMDGVKNDLIGHANRKALGQEA</sequence>
<reference evidence="1 2" key="1">
    <citation type="journal article" date="2015" name="Nature">
        <title>rRNA introns, odd ribosomes, and small enigmatic genomes across a large radiation of phyla.</title>
        <authorList>
            <person name="Brown C.T."/>
            <person name="Hug L.A."/>
            <person name="Thomas B.C."/>
            <person name="Sharon I."/>
            <person name="Castelle C.J."/>
            <person name="Singh A."/>
            <person name="Wilkins M.J."/>
            <person name="Williams K.H."/>
            <person name="Banfield J.F."/>
        </authorList>
    </citation>
    <scope>NUCLEOTIDE SEQUENCE [LARGE SCALE GENOMIC DNA]</scope>
</reference>
<comment type="caution">
    <text evidence="1">The sequence shown here is derived from an EMBL/GenBank/DDBJ whole genome shotgun (WGS) entry which is preliminary data.</text>
</comment>
<name>A0A0G1G8Y3_9BACT</name>
<dbReference type="EMBL" id="LCFP01000018">
    <property type="protein sequence ID" value="KKS95423.1"/>
    <property type="molecule type" value="Genomic_DNA"/>
</dbReference>
<organism evidence="1 2">
    <name type="scientific">Candidatus Gottesmanbacteria bacterium GW2011_GWA2_43_14</name>
    <dbReference type="NCBI Taxonomy" id="1618443"/>
    <lineage>
        <taxon>Bacteria</taxon>
        <taxon>Candidatus Gottesmaniibacteriota</taxon>
    </lineage>
</organism>
<proteinExistence type="predicted"/>
<protein>
    <submittedName>
        <fullName evidence="1">Uncharacterized protein</fullName>
    </submittedName>
</protein>
<dbReference type="Proteomes" id="UP000034894">
    <property type="component" value="Unassembled WGS sequence"/>
</dbReference>
<evidence type="ECO:0000313" key="1">
    <source>
        <dbReference type="EMBL" id="KKS95423.1"/>
    </source>
</evidence>